<dbReference type="HOGENOM" id="CLU_3305587_0_0_9"/>
<evidence type="ECO:0000313" key="2">
    <source>
        <dbReference type="Proteomes" id="UP000006002"/>
    </source>
</evidence>
<sequence length="39" mass="4837">MAFYKEREVTYHGKRFFWKSWRNTYKNCEGTERTCRGGL</sequence>
<proteinExistence type="predicted"/>
<protein>
    <submittedName>
        <fullName evidence="1">Uncharacterized protein</fullName>
    </submittedName>
</protein>
<accession>A5ZX68</accession>
<reference evidence="1 2" key="2">
    <citation type="submission" date="2007-04" db="EMBL/GenBank/DDBJ databases">
        <title>Draft genome sequence of Ruminococcus obeum (ATCC 29174).</title>
        <authorList>
            <person name="Sudarsanam P."/>
            <person name="Ley R."/>
            <person name="Guruge J."/>
            <person name="Turnbaugh P.J."/>
            <person name="Mahowald M."/>
            <person name="Liep D."/>
            <person name="Gordon J."/>
        </authorList>
    </citation>
    <scope>NUCLEOTIDE SEQUENCE [LARGE SCALE GENOMIC DNA]</scope>
    <source>
        <strain evidence="1 2">ATCC 29174</strain>
    </source>
</reference>
<dbReference type="Proteomes" id="UP000006002">
    <property type="component" value="Unassembled WGS sequence"/>
</dbReference>
<dbReference type="AlphaFoldDB" id="A5ZX68"/>
<dbReference type="EMBL" id="AAVO02000023">
    <property type="protein sequence ID" value="EDM85826.1"/>
    <property type="molecule type" value="Genomic_DNA"/>
</dbReference>
<reference evidence="1 2" key="1">
    <citation type="submission" date="2007-03" db="EMBL/GenBank/DDBJ databases">
        <authorList>
            <person name="Fulton L."/>
            <person name="Clifton S."/>
            <person name="Fulton B."/>
            <person name="Xu J."/>
            <person name="Minx P."/>
            <person name="Pepin K.H."/>
            <person name="Johnson M."/>
            <person name="Thiruvilangam P."/>
            <person name="Bhonagiri V."/>
            <person name="Nash W.E."/>
            <person name="Mardis E.R."/>
            <person name="Wilson R.K."/>
        </authorList>
    </citation>
    <scope>NUCLEOTIDE SEQUENCE [LARGE SCALE GENOMIC DNA]</scope>
    <source>
        <strain evidence="1 2">ATCC 29174</strain>
    </source>
</reference>
<evidence type="ECO:0000313" key="1">
    <source>
        <dbReference type="EMBL" id="EDM85826.1"/>
    </source>
</evidence>
<name>A5ZX68_9FIRM</name>
<comment type="caution">
    <text evidence="1">The sequence shown here is derived from an EMBL/GenBank/DDBJ whole genome shotgun (WGS) entry which is preliminary data.</text>
</comment>
<gene>
    <name evidence="1" type="ORF">RUMOBE_03620</name>
</gene>
<organism evidence="1 2">
    <name type="scientific">Blautia obeum ATCC 29174</name>
    <dbReference type="NCBI Taxonomy" id="411459"/>
    <lineage>
        <taxon>Bacteria</taxon>
        <taxon>Bacillati</taxon>
        <taxon>Bacillota</taxon>
        <taxon>Clostridia</taxon>
        <taxon>Lachnospirales</taxon>
        <taxon>Lachnospiraceae</taxon>
        <taxon>Blautia</taxon>
    </lineage>
</organism>